<protein>
    <submittedName>
        <fullName evidence="2">Uncharacterized protein</fullName>
    </submittedName>
</protein>
<dbReference type="Proteomes" id="UP000800235">
    <property type="component" value="Unassembled WGS sequence"/>
</dbReference>
<evidence type="ECO:0000256" key="1">
    <source>
        <dbReference type="SAM" id="SignalP"/>
    </source>
</evidence>
<dbReference type="OrthoDB" id="5150738at2759"/>
<dbReference type="EMBL" id="MU007034">
    <property type="protein sequence ID" value="KAF2431039.1"/>
    <property type="molecule type" value="Genomic_DNA"/>
</dbReference>
<organism evidence="2 3">
    <name type="scientific">Tothia fuscella</name>
    <dbReference type="NCBI Taxonomy" id="1048955"/>
    <lineage>
        <taxon>Eukaryota</taxon>
        <taxon>Fungi</taxon>
        <taxon>Dikarya</taxon>
        <taxon>Ascomycota</taxon>
        <taxon>Pezizomycotina</taxon>
        <taxon>Dothideomycetes</taxon>
        <taxon>Pleosporomycetidae</taxon>
        <taxon>Venturiales</taxon>
        <taxon>Cylindrosympodiaceae</taxon>
        <taxon>Tothia</taxon>
    </lineage>
</organism>
<keyword evidence="3" id="KW-1185">Reference proteome</keyword>
<evidence type="ECO:0000313" key="3">
    <source>
        <dbReference type="Proteomes" id="UP000800235"/>
    </source>
</evidence>
<evidence type="ECO:0000313" key="2">
    <source>
        <dbReference type="EMBL" id="KAF2431039.1"/>
    </source>
</evidence>
<dbReference type="AlphaFoldDB" id="A0A9P4NTJ8"/>
<reference evidence="2" key="1">
    <citation type="journal article" date="2020" name="Stud. Mycol.">
        <title>101 Dothideomycetes genomes: a test case for predicting lifestyles and emergence of pathogens.</title>
        <authorList>
            <person name="Haridas S."/>
            <person name="Albert R."/>
            <person name="Binder M."/>
            <person name="Bloem J."/>
            <person name="Labutti K."/>
            <person name="Salamov A."/>
            <person name="Andreopoulos B."/>
            <person name="Baker S."/>
            <person name="Barry K."/>
            <person name="Bills G."/>
            <person name="Bluhm B."/>
            <person name="Cannon C."/>
            <person name="Castanera R."/>
            <person name="Culley D."/>
            <person name="Daum C."/>
            <person name="Ezra D."/>
            <person name="Gonzalez J."/>
            <person name="Henrissat B."/>
            <person name="Kuo A."/>
            <person name="Liang C."/>
            <person name="Lipzen A."/>
            <person name="Lutzoni F."/>
            <person name="Magnuson J."/>
            <person name="Mondo S."/>
            <person name="Nolan M."/>
            <person name="Ohm R."/>
            <person name="Pangilinan J."/>
            <person name="Park H.-J."/>
            <person name="Ramirez L."/>
            <person name="Alfaro M."/>
            <person name="Sun H."/>
            <person name="Tritt A."/>
            <person name="Yoshinaga Y."/>
            <person name="Zwiers L.-H."/>
            <person name="Turgeon B."/>
            <person name="Goodwin S."/>
            <person name="Spatafora J."/>
            <person name="Crous P."/>
            <person name="Grigoriev I."/>
        </authorList>
    </citation>
    <scope>NUCLEOTIDE SEQUENCE</scope>
    <source>
        <strain evidence="2">CBS 130266</strain>
    </source>
</reference>
<proteinExistence type="predicted"/>
<feature type="chain" id="PRO_5040368678" evidence="1">
    <location>
        <begin position="33"/>
        <end position="453"/>
    </location>
</feature>
<gene>
    <name evidence="2" type="ORF">EJ08DRAFT_696718</name>
</gene>
<feature type="signal peptide" evidence="1">
    <location>
        <begin position="1"/>
        <end position="32"/>
    </location>
</feature>
<name>A0A9P4NTJ8_9PEZI</name>
<accession>A0A9P4NTJ8</accession>
<keyword evidence="1" id="KW-0732">Signal</keyword>
<sequence length="453" mass="50325">MIPLLPAQKAFRTTALLWVLFVFTTFLNPGFAAPQPIHGLKLSPRVLRGTNANNAPGLGIEIEQGSIVIVGKRKLTPEEREKIKGAEITPIGFAGGAKTNWKLTAELGAPELFPEAIVDGTKNMVGDHETAGIGEEIYKYFKDWGPCESKDCKVSIKDFDNLGPWSVTWPKKDPRDLTKFPFTNQVTTAMPLEAVLQILSDTKNKKQNPLASDGALDANKIKILTKNNFKSFKKIKQADITDEFLGFFSLLSSYCVLAHASNPKEGPKRLIPVMPRTDFLAQYSTFIEPKLKEQLSDKKTTLYDIIEKASGSSGKLAQDQFKWKSQTPNPINEDWAGKKDDLEKGNLQVEKFLDYLQGYDKKNKKAVPQMDLVKLMDRALRHGQVGGFDGRMEPILGTSKLVPIFEFRELKGVLGAELGAAMGSYEDKVIDYHKQSAKRGIDISEASEMLADE</sequence>
<comment type="caution">
    <text evidence="2">The sequence shown here is derived from an EMBL/GenBank/DDBJ whole genome shotgun (WGS) entry which is preliminary data.</text>
</comment>